<sequence length="175" mass="19131">MDSNKVNFSQFPYCSPCYPSWNTKYKCWDYIKKDSQSIQFDYANEDFTTDAPIPVAPGLTISTVTLTNLKAGSAVSLNGLFLVNNNSATPGSIGVQIYKNSINSANIIYSAEIEIDGAGSDDLGQPIPVLYVDPIKLYEKKATYFLSVYKIDETDNLSVIGQATLTATAYGKATY</sequence>
<name>I0JRC9_HALH3</name>
<proteinExistence type="predicted"/>
<dbReference type="HOGENOM" id="CLU_1530462_0_0_9"/>
<protein>
    <submittedName>
        <fullName evidence="1">Uncharacterized protein</fullName>
    </submittedName>
</protein>
<dbReference type="PATRIC" id="fig|866895.3.peg.3395"/>
<evidence type="ECO:0000313" key="1">
    <source>
        <dbReference type="EMBL" id="CCG46699.1"/>
    </source>
</evidence>
<dbReference type="AlphaFoldDB" id="I0JRC9"/>
<dbReference type="EMBL" id="HE717023">
    <property type="protein sequence ID" value="CCG46699.1"/>
    <property type="molecule type" value="Genomic_DNA"/>
</dbReference>
<accession>I0JRC9</accession>
<keyword evidence="2" id="KW-1185">Reference proteome</keyword>
<evidence type="ECO:0000313" key="2">
    <source>
        <dbReference type="Proteomes" id="UP000007397"/>
    </source>
</evidence>
<gene>
    <name evidence="1" type="ordered locus">HBHAL_4358</name>
</gene>
<dbReference type="KEGG" id="hhd:HBHAL_4358"/>
<dbReference type="eggNOG" id="ENOG50304NK">
    <property type="taxonomic scope" value="Bacteria"/>
</dbReference>
<reference evidence="1 2" key="1">
    <citation type="journal article" date="2013" name="Environ. Microbiol.">
        <title>Chloride and organic osmolytes: a hybrid strategy to cope with elevated salinities by the moderately halophilic, chloride-dependent bacterium Halobacillus halophilus.</title>
        <authorList>
            <person name="Saum S.H."/>
            <person name="Pfeiffer F."/>
            <person name="Palm P."/>
            <person name="Rampp M."/>
            <person name="Schuster S.C."/>
            <person name="Muller V."/>
            <person name="Oesterhelt D."/>
        </authorList>
    </citation>
    <scope>NUCLEOTIDE SEQUENCE [LARGE SCALE GENOMIC DNA]</scope>
    <source>
        <strain evidence="2">ATCC 35676 / DSM 2266 / JCM 20832 / KCTC 3685 / LMG 17431 / NBRC 102448 / NCIMB 2269</strain>
    </source>
</reference>
<dbReference type="Proteomes" id="UP000007397">
    <property type="component" value="Chromosome"/>
</dbReference>
<organism evidence="1 2">
    <name type="scientific">Halobacillus halophilus (strain ATCC 35676 / DSM 2266 / JCM 20832 / KCTC 3685 / LMG 17431 / NBRC 102448 / NCIMB 2269)</name>
    <name type="common">Sporosarcina halophila</name>
    <dbReference type="NCBI Taxonomy" id="866895"/>
    <lineage>
        <taxon>Bacteria</taxon>
        <taxon>Bacillati</taxon>
        <taxon>Bacillota</taxon>
        <taxon>Bacilli</taxon>
        <taxon>Bacillales</taxon>
        <taxon>Bacillaceae</taxon>
        <taxon>Halobacillus</taxon>
    </lineage>
</organism>